<dbReference type="InterPro" id="IPR003593">
    <property type="entry name" value="AAA+_ATPase"/>
</dbReference>
<gene>
    <name evidence="9" type="ORF">K4G66_02365</name>
</gene>
<dbReference type="GO" id="GO:0005524">
    <property type="term" value="F:ATP binding"/>
    <property type="evidence" value="ECO:0007669"/>
    <property type="project" value="UniProtKB-KW"/>
</dbReference>
<dbReference type="InterPro" id="IPR025944">
    <property type="entry name" value="Sigma_54_int_dom_CS"/>
</dbReference>
<evidence type="ECO:0000256" key="2">
    <source>
        <dbReference type="ARBA" id="ARBA00022840"/>
    </source>
</evidence>
<organism evidence="9">
    <name type="scientific">Roseihalotalea indica</name>
    <dbReference type="NCBI Taxonomy" id="2867963"/>
    <lineage>
        <taxon>Bacteria</taxon>
        <taxon>Pseudomonadati</taxon>
        <taxon>Bacteroidota</taxon>
        <taxon>Cytophagia</taxon>
        <taxon>Cytophagales</taxon>
        <taxon>Catalimonadaceae</taxon>
        <taxon>Roseihalotalea</taxon>
    </lineage>
</organism>
<dbReference type="Pfam" id="PF00072">
    <property type="entry name" value="Response_reg"/>
    <property type="match status" value="1"/>
</dbReference>
<evidence type="ECO:0000259" key="8">
    <source>
        <dbReference type="PROSITE" id="PS50110"/>
    </source>
</evidence>
<evidence type="ECO:0000256" key="3">
    <source>
        <dbReference type="ARBA" id="ARBA00023015"/>
    </source>
</evidence>
<dbReference type="InterPro" id="IPR025662">
    <property type="entry name" value="Sigma_54_int_dom_ATP-bd_1"/>
</dbReference>
<dbReference type="AlphaFoldDB" id="A0AA49JE42"/>
<dbReference type="SUPFAM" id="SSF52540">
    <property type="entry name" value="P-loop containing nucleoside triphosphate hydrolases"/>
    <property type="match status" value="1"/>
</dbReference>
<evidence type="ECO:0000256" key="4">
    <source>
        <dbReference type="ARBA" id="ARBA00023125"/>
    </source>
</evidence>
<dbReference type="PROSITE" id="PS00676">
    <property type="entry name" value="SIGMA54_INTERACT_2"/>
    <property type="match status" value="1"/>
</dbReference>
<dbReference type="GO" id="GO:0000160">
    <property type="term" value="P:phosphorelay signal transduction system"/>
    <property type="evidence" value="ECO:0007669"/>
    <property type="project" value="InterPro"/>
</dbReference>
<dbReference type="Pfam" id="PF00158">
    <property type="entry name" value="Sigma54_activat"/>
    <property type="match status" value="1"/>
</dbReference>
<evidence type="ECO:0000313" key="9">
    <source>
        <dbReference type="EMBL" id="WKN37553.1"/>
    </source>
</evidence>
<dbReference type="Gene3D" id="3.40.50.300">
    <property type="entry name" value="P-loop containing nucleotide triphosphate hydrolases"/>
    <property type="match status" value="1"/>
</dbReference>
<dbReference type="Gene3D" id="1.10.8.60">
    <property type="match status" value="1"/>
</dbReference>
<dbReference type="FunFam" id="3.40.50.300:FF:000006">
    <property type="entry name" value="DNA-binding transcriptional regulator NtrC"/>
    <property type="match status" value="1"/>
</dbReference>
<feature type="modified residue" description="4-aspartylphosphate" evidence="6">
    <location>
        <position position="54"/>
    </location>
</feature>
<reference evidence="9" key="2">
    <citation type="journal article" date="2024" name="Antonie Van Leeuwenhoek">
        <title>Roseihalotalea indica gen. nov., sp. nov., a halophilic Bacteroidetes from mesopelagic Southwest Indian Ocean with higher carbohydrate metabolic potential.</title>
        <authorList>
            <person name="Chen B."/>
            <person name="Zhang M."/>
            <person name="Lin D."/>
            <person name="Ye J."/>
            <person name="Tang K."/>
        </authorList>
    </citation>
    <scope>NUCLEOTIDE SEQUENCE</scope>
    <source>
        <strain evidence="9">TK19036</strain>
    </source>
</reference>
<dbReference type="PROSITE" id="PS00675">
    <property type="entry name" value="SIGMA54_INTERACT_1"/>
    <property type="match status" value="1"/>
</dbReference>
<name>A0AA49JE42_9BACT</name>
<dbReference type="InterPro" id="IPR001789">
    <property type="entry name" value="Sig_transdc_resp-reg_receiver"/>
</dbReference>
<evidence type="ECO:0000256" key="5">
    <source>
        <dbReference type="ARBA" id="ARBA00023163"/>
    </source>
</evidence>
<dbReference type="InterPro" id="IPR011006">
    <property type="entry name" value="CheY-like_superfamily"/>
</dbReference>
<dbReference type="PROSITE" id="PS00688">
    <property type="entry name" value="SIGMA54_INTERACT_3"/>
    <property type="match status" value="1"/>
</dbReference>
<dbReference type="Gene3D" id="1.10.10.60">
    <property type="entry name" value="Homeodomain-like"/>
    <property type="match status" value="1"/>
</dbReference>
<sequence>MPEKILIVEDEFIVANDLRLILERAGYQVCGIAGSVPEAQEIIRQQQPRLVLLDIYLKGPLTGIDLARQLTKANIAFVYLSANSNQQVLEEAKATQPYGFLVKPFREKDVLVTLDVARYRHEHSKEAKLRQEAQLQQDLATIAAEPLSWEDKLLKVAKALQLVIPFDYLSGALQDRGLNTLKECSYLRIGFEQYQTITAGALATISGKSLAEVQRFLYQQEQTPAGWYNGADYSDYCHNIPTAQFLTATFQFAACLTLPIPLPNSHVFIITLYSRKEITYQGGHLELLQHALAELSSLGNDALAKQTSLSITSESHATAYHETNSGFAGIIGDSPSLLEALDHVAQVAPLDTSVLILGESGTGKEKVAQAIHTLSSRRHKPLVKVNCAALPASLIESELFGHEKGAFTGAVNRRIGKFEQADGGTVFLDEIGEMPLEMQVKLLRVLQEKEIERIGGRSALTIDVRIVAATNRNLEKEVGEGRFRLDLYYRLNVFPVTLPPLRERTGDIQTLAVHFAQQFCQKFKKPFFGISDAMIENMQTYRWPGNIRELENIIEQSVILNDGHSALTLQRPLSNTIFSPTEDVNPVSSLATPVSSLDEVKKVQDKTEKEYLISVLKKAEGRVRGKGGAAELLNLKPTTLESRMARLGILKKELP</sequence>
<dbReference type="Gene3D" id="3.40.50.2300">
    <property type="match status" value="1"/>
</dbReference>
<protein>
    <submittedName>
        <fullName evidence="9">Sigma 54-interacting transcriptional regulator</fullName>
    </submittedName>
</protein>
<dbReference type="PROSITE" id="PS50110">
    <property type="entry name" value="RESPONSE_REGULATORY"/>
    <property type="match status" value="1"/>
</dbReference>
<keyword evidence="6" id="KW-0597">Phosphoprotein</keyword>
<dbReference type="GO" id="GO:0006355">
    <property type="term" value="P:regulation of DNA-templated transcription"/>
    <property type="evidence" value="ECO:0007669"/>
    <property type="project" value="InterPro"/>
</dbReference>
<keyword evidence="3" id="KW-0805">Transcription regulation</keyword>
<evidence type="ECO:0000256" key="6">
    <source>
        <dbReference type="PROSITE-ProRule" id="PRU00169"/>
    </source>
</evidence>
<accession>A0AA49JE42</accession>
<feature type="domain" description="Response regulatory" evidence="8">
    <location>
        <begin position="4"/>
        <end position="118"/>
    </location>
</feature>
<keyword evidence="2" id="KW-0067">ATP-binding</keyword>
<keyword evidence="1" id="KW-0547">Nucleotide-binding</keyword>
<feature type="domain" description="Sigma-54 factor interaction" evidence="7">
    <location>
        <begin position="330"/>
        <end position="559"/>
    </location>
</feature>
<keyword evidence="4" id="KW-0238">DNA-binding</keyword>
<dbReference type="SMART" id="SM00448">
    <property type="entry name" value="REC"/>
    <property type="match status" value="1"/>
</dbReference>
<evidence type="ECO:0000256" key="1">
    <source>
        <dbReference type="ARBA" id="ARBA00022741"/>
    </source>
</evidence>
<reference evidence="9" key="1">
    <citation type="journal article" date="2023" name="Comput. Struct. Biotechnol. J.">
        <title>Discovery of a novel marine Bacteroidetes with a rich repertoire of carbohydrate-active enzymes.</title>
        <authorList>
            <person name="Chen B."/>
            <person name="Liu G."/>
            <person name="Chen Q."/>
            <person name="Wang H."/>
            <person name="Liu L."/>
            <person name="Tang K."/>
        </authorList>
    </citation>
    <scope>NUCLEOTIDE SEQUENCE</scope>
    <source>
        <strain evidence="9">TK19036</strain>
    </source>
</reference>
<dbReference type="CDD" id="cd00009">
    <property type="entry name" value="AAA"/>
    <property type="match status" value="1"/>
</dbReference>
<dbReference type="CDD" id="cd17534">
    <property type="entry name" value="REC_DC-like"/>
    <property type="match status" value="1"/>
</dbReference>
<dbReference type="SUPFAM" id="SSF52172">
    <property type="entry name" value="CheY-like"/>
    <property type="match status" value="1"/>
</dbReference>
<dbReference type="InterPro" id="IPR027417">
    <property type="entry name" value="P-loop_NTPase"/>
</dbReference>
<dbReference type="PANTHER" id="PTHR32071">
    <property type="entry name" value="TRANSCRIPTIONAL REGULATORY PROTEIN"/>
    <property type="match status" value="1"/>
</dbReference>
<evidence type="ECO:0000259" key="7">
    <source>
        <dbReference type="PROSITE" id="PS50045"/>
    </source>
</evidence>
<dbReference type="Pfam" id="PF25601">
    <property type="entry name" value="AAA_lid_14"/>
    <property type="match status" value="1"/>
</dbReference>
<dbReference type="GO" id="GO:0003677">
    <property type="term" value="F:DNA binding"/>
    <property type="evidence" value="ECO:0007669"/>
    <property type="project" value="UniProtKB-KW"/>
</dbReference>
<keyword evidence="5" id="KW-0804">Transcription</keyword>
<dbReference type="InterPro" id="IPR058031">
    <property type="entry name" value="AAA_lid_NorR"/>
</dbReference>
<dbReference type="PROSITE" id="PS50045">
    <property type="entry name" value="SIGMA54_INTERACT_4"/>
    <property type="match status" value="1"/>
</dbReference>
<proteinExistence type="predicted"/>
<dbReference type="PANTHER" id="PTHR32071:SF117">
    <property type="entry name" value="PTS-DEPENDENT DIHYDROXYACETONE KINASE OPERON REGULATORY PROTEIN-RELATED"/>
    <property type="match status" value="1"/>
</dbReference>
<dbReference type="InterPro" id="IPR002078">
    <property type="entry name" value="Sigma_54_int"/>
</dbReference>
<dbReference type="EMBL" id="CP120682">
    <property type="protein sequence ID" value="WKN37553.1"/>
    <property type="molecule type" value="Genomic_DNA"/>
</dbReference>
<dbReference type="SMART" id="SM00382">
    <property type="entry name" value="AAA"/>
    <property type="match status" value="1"/>
</dbReference>
<dbReference type="InterPro" id="IPR025943">
    <property type="entry name" value="Sigma_54_int_dom_ATP-bd_2"/>
</dbReference>